<dbReference type="AlphaFoldDB" id="A0A6C0KXF3"/>
<organism evidence="1">
    <name type="scientific">viral metagenome</name>
    <dbReference type="NCBI Taxonomy" id="1070528"/>
    <lineage>
        <taxon>unclassified sequences</taxon>
        <taxon>metagenomes</taxon>
        <taxon>organismal metagenomes</taxon>
    </lineage>
</organism>
<reference evidence="1" key="1">
    <citation type="journal article" date="2020" name="Nature">
        <title>Giant virus diversity and host interactions through global metagenomics.</title>
        <authorList>
            <person name="Schulz F."/>
            <person name="Roux S."/>
            <person name="Paez-Espino D."/>
            <person name="Jungbluth S."/>
            <person name="Walsh D.A."/>
            <person name="Denef V.J."/>
            <person name="McMahon K.D."/>
            <person name="Konstantinidis K.T."/>
            <person name="Eloe-Fadrosh E.A."/>
            <person name="Kyrpides N.C."/>
            <person name="Woyke T."/>
        </authorList>
    </citation>
    <scope>NUCLEOTIDE SEQUENCE</scope>
    <source>
        <strain evidence="1">GVMAG-S-3300013286-35</strain>
    </source>
</reference>
<accession>A0A6C0KXF3</accession>
<evidence type="ECO:0000313" key="1">
    <source>
        <dbReference type="EMBL" id="QHU21931.1"/>
    </source>
</evidence>
<name>A0A6C0KXF3_9ZZZZ</name>
<sequence length="57" mass="6635">MIATFTGTVRQIREYLYNLLQSLEQKRASERLAQKVKDNENRAHRVRSTSITVKVVS</sequence>
<dbReference type="EMBL" id="MN740993">
    <property type="protein sequence ID" value="QHU21931.1"/>
    <property type="molecule type" value="Genomic_DNA"/>
</dbReference>
<protein>
    <submittedName>
        <fullName evidence="1">Uncharacterized protein</fullName>
    </submittedName>
</protein>
<proteinExistence type="predicted"/>